<evidence type="ECO:0000256" key="6">
    <source>
        <dbReference type="ARBA" id="ARBA00023054"/>
    </source>
</evidence>
<comment type="similarity">
    <text evidence="9">Belongs to the universal ribosomal protein uL1 family. Highly divergent.</text>
</comment>
<keyword evidence="5" id="KW-0007">Acetylation</keyword>
<evidence type="ECO:0000256" key="2">
    <source>
        <dbReference type="ARBA" id="ARBA00022499"/>
    </source>
</evidence>
<dbReference type="Pfam" id="PF00687">
    <property type="entry name" value="Ribosomal_L1"/>
    <property type="match status" value="1"/>
</dbReference>
<dbReference type="AlphaFoldDB" id="A0A5M3MPK0"/>
<dbReference type="Proteomes" id="UP000053558">
    <property type="component" value="Unassembled WGS sequence"/>
</dbReference>
<evidence type="ECO:0000313" key="13">
    <source>
        <dbReference type="EMBL" id="EIW81098.1"/>
    </source>
</evidence>
<comment type="caution">
    <text evidence="13">The sequence shown here is derived from an EMBL/GenBank/DDBJ whole genome shotgun (WGS) entry which is preliminary data.</text>
</comment>
<dbReference type="GO" id="GO:0005840">
    <property type="term" value="C:ribosome"/>
    <property type="evidence" value="ECO:0007669"/>
    <property type="project" value="UniProtKB-KW"/>
</dbReference>
<comment type="function">
    <text evidence="8">Regulates cellular senescence through inhibition of PTEN translation. Acts as a pro-apoptotic regulator in response to DNA damage.</text>
</comment>
<evidence type="ECO:0000256" key="10">
    <source>
        <dbReference type="ARBA" id="ARBA00070787"/>
    </source>
</evidence>
<evidence type="ECO:0000256" key="7">
    <source>
        <dbReference type="ARBA" id="ARBA00023242"/>
    </source>
</evidence>
<evidence type="ECO:0000256" key="12">
    <source>
        <dbReference type="SAM" id="MobiDB-lite"/>
    </source>
</evidence>
<dbReference type="InterPro" id="IPR023674">
    <property type="entry name" value="Ribosomal_uL1-like"/>
</dbReference>
<keyword evidence="2" id="KW-1017">Isopeptide bond</keyword>
<keyword evidence="7" id="KW-0539">Nucleus</keyword>
<dbReference type="GO" id="GO:0003723">
    <property type="term" value="F:RNA binding"/>
    <property type="evidence" value="ECO:0007669"/>
    <property type="project" value="InterPro"/>
</dbReference>
<dbReference type="RefSeq" id="XP_007768260.1">
    <property type="nucleotide sequence ID" value="XM_007770070.1"/>
</dbReference>
<dbReference type="Gene3D" id="3.30.190.20">
    <property type="match status" value="1"/>
</dbReference>
<dbReference type="PANTHER" id="PTHR23105">
    <property type="entry name" value="RIBOSOMAL PROTEIN L7AE FAMILY MEMBER"/>
    <property type="match status" value="1"/>
</dbReference>
<evidence type="ECO:0000256" key="8">
    <source>
        <dbReference type="ARBA" id="ARBA00054167"/>
    </source>
</evidence>
<dbReference type="OMA" id="PQRAYKN"/>
<dbReference type="InterPro" id="IPR016095">
    <property type="entry name" value="Ribosomal_uL1_3-a/b-sand"/>
</dbReference>
<dbReference type="InterPro" id="IPR028364">
    <property type="entry name" value="Ribosomal_uL1/biogenesis"/>
</dbReference>
<dbReference type="InterPro" id="IPR050257">
    <property type="entry name" value="eL8/uL1-like"/>
</dbReference>
<feature type="region of interest" description="Disordered" evidence="12">
    <location>
        <begin position="262"/>
        <end position="341"/>
    </location>
</feature>
<dbReference type="CDD" id="cd00403">
    <property type="entry name" value="Ribosomal_L1"/>
    <property type="match status" value="1"/>
</dbReference>
<keyword evidence="3" id="KW-0597">Phosphoprotein</keyword>
<feature type="compositionally biased region" description="Acidic residues" evidence="12">
    <location>
        <begin position="262"/>
        <end position="274"/>
    </location>
</feature>
<dbReference type="KEGG" id="cput:CONPUDRAFT_56327"/>
<accession>A0A5M3MPK0</accession>
<name>A0A5M3MPK0_CONPW</name>
<proteinExistence type="inferred from homology"/>
<dbReference type="FunFam" id="3.40.50.790:FF:000004">
    <property type="entry name" value="Ribosomal L1 domain-containing 1-like 1"/>
    <property type="match status" value="1"/>
</dbReference>
<keyword evidence="13" id="KW-0689">Ribosomal protein</keyword>
<comment type="subcellular location">
    <subcellularLocation>
        <location evidence="1">Nucleus</location>
        <location evidence="1">Nucleolus</location>
    </subcellularLocation>
</comment>
<evidence type="ECO:0000256" key="3">
    <source>
        <dbReference type="ARBA" id="ARBA00022553"/>
    </source>
</evidence>
<evidence type="ECO:0000256" key="4">
    <source>
        <dbReference type="ARBA" id="ARBA00022843"/>
    </source>
</evidence>
<evidence type="ECO:0000256" key="11">
    <source>
        <dbReference type="SAM" id="Coils"/>
    </source>
</evidence>
<dbReference type="OrthoDB" id="10251727at2759"/>
<sequence>MAKAELIDEHVSLKQCKLAVEALQKHNTKKEKELEETQLLAGKEQHIWLQITVKRMHTEKKIKPVKVPIKHPIVDPRTSPVCLISKDPQREYKDLLASHGIKFVSRVVGIEKLKGKFKSFEARRMLLRENDLFLADERVIPLLPKLLGKKWFDAKKQPIPVCMTRKDLKAELERAIESTYMHQNRGTCTSVKIGRAQQSAAHILDNLKLAVPGIVKNIKDGWENIQSLYLKTNSSVSLPIWSCDLGDGEGGRWDGVTVEDTAPEVEEGEGEGAEAEAPKPTPRASKEKEKKKRALDTAGEDTKPKKKAKSAVEPQPTPPKDVVAETSTKPSSKKAKKSKDR</sequence>
<gene>
    <name evidence="13" type="ORF">CONPUDRAFT_56327</name>
</gene>
<evidence type="ECO:0000256" key="5">
    <source>
        <dbReference type="ARBA" id="ARBA00022990"/>
    </source>
</evidence>
<reference evidence="14" key="1">
    <citation type="journal article" date="2012" name="Science">
        <title>The Paleozoic origin of enzymatic lignin decomposition reconstructed from 31 fungal genomes.</title>
        <authorList>
            <person name="Floudas D."/>
            <person name="Binder M."/>
            <person name="Riley R."/>
            <person name="Barry K."/>
            <person name="Blanchette R.A."/>
            <person name="Henrissat B."/>
            <person name="Martinez A.T."/>
            <person name="Otillar R."/>
            <person name="Spatafora J.W."/>
            <person name="Yadav J.S."/>
            <person name="Aerts A."/>
            <person name="Benoit I."/>
            <person name="Boyd A."/>
            <person name="Carlson A."/>
            <person name="Copeland A."/>
            <person name="Coutinho P.M."/>
            <person name="de Vries R.P."/>
            <person name="Ferreira P."/>
            <person name="Findley K."/>
            <person name="Foster B."/>
            <person name="Gaskell J."/>
            <person name="Glotzer D."/>
            <person name="Gorecki P."/>
            <person name="Heitman J."/>
            <person name="Hesse C."/>
            <person name="Hori C."/>
            <person name="Igarashi K."/>
            <person name="Jurgens J.A."/>
            <person name="Kallen N."/>
            <person name="Kersten P."/>
            <person name="Kohler A."/>
            <person name="Kuees U."/>
            <person name="Kumar T.K.A."/>
            <person name="Kuo A."/>
            <person name="LaButti K."/>
            <person name="Larrondo L.F."/>
            <person name="Lindquist E."/>
            <person name="Ling A."/>
            <person name="Lombard V."/>
            <person name="Lucas S."/>
            <person name="Lundell T."/>
            <person name="Martin R."/>
            <person name="McLaughlin D.J."/>
            <person name="Morgenstern I."/>
            <person name="Morin E."/>
            <person name="Murat C."/>
            <person name="Nagy L.G."/>
            <person name="Nolan M."/>
            <person name="Ohm R.A."/>
            <person name="Patyshakuliyeva A."/>
            <person name="Rokas A."/>
            <person name="Ruiz-Duenas F.J."/>
            <person name="Sabat G."/>
            <person name="Salamov A."/>
            <person name="Samejima M."/>
            <person name="Schmutz J."/>
            <person name="Slot J.C."/>
            <person name="St John F."/>
            <person name="Stenlid J."/>
            <person name="Sun H."/>
            <person name="Sun S."/>
            <person name="Syed K."/>
            <person name="Tsang A."/>
            <person name="Wiebenga A."/>
            <person name="Young D."/>
            <person name="Pisabarro A."/>
            <person name="Eastwood D.C."/>
            <person name="Martin F."/>
            <person name="Cullen D."/>
            <person name="Grigoriev I.V."/>
            <person name="Hibbett D.S."/>
        </authorList>
    </citation>
    <scope>NUCLEOTIDE SEQUENCE [LARGE SCALE GENOMIC DNA]</scope>
    <source>
        <strain evidence="14">RWD-64-598 SS2</strain>
    </source>
</reference>
<keyword evidence="14" id="KW-1185">Reference proteome</keyword>
<keyword evidence="4" id="KW-0832">Ubl conjugation</keyword>
<evidence type="ECO:0000256" key="9">
    <source>
        <dbReference type="ARBA" id="ARBA00061550"/>
    </source>
</evidence>
<feature type="coiled-coil region" evidence="11">
    <location>
        <begin position="13"/>
        <end position="40"/>
    </location>
</feature>
<dbReference type="Gene3D" id="3.40.50.790">
    <property type="match status" value="1"/>
</dbReference>
<dbReference type="GO" id="GO:0005730">
    <property type="term" value="C:nucleolus"/>
    <property type="evidence" value="ECO:0007669"/>
    <property type="project" value="UniProtKB-SubCell"/>
</dbReference>
<protein>
    <recommendedName>
        <fullName evidence="10">Ribosomal L1 domain-containing protein 1</fullName>
    </recommendedName>
</protein>
<feature type="compositionally biased region" description="Basic residues" evidence="12">
    <location>
        <begin position="331"/>
        <end position="341"/>
    </location>
</feature>
<evidence type="ECO:0000256" key="1">
    <source>
        <dbReference type="ARBA" id="ARBA00004604"/>
    </source>
</evidence>
<organism evidence="13 14">
    <name type="scientific">Coniophora puteana (strain RWD-64-598)</name>
    <name type="common">Brown rot fungus</name>
    <dbReference type="NCBI Taxonomy" id="741705"/>
    <lineage>
        <taxon>Eukaryota</taxon>
        <taxon>Fungi</taxon>
        <taxon>Dikarya</taxon>
        <taxon>Basidiomycota</taxon>
        <taxon>Agaricomycotina</taxon>
        <taxon>Agaricomycetes</taxon>
        <taxon>Agaricomycetidae</taxon>
        <taxon>Boletales</taxon>
        <taxon>Coniophorineae</taxon>
        <taxon>Coniophoraceae</taxon>
        <taxon>Coniophora</taxon>
    </lineage>
</organism>
<keyword evidence="6 11" id="KW-0175">Coiled coil</keyword>
<dbReference type="SUPFAM" id="SSF56808">
    <property type="entry name" value="Ribosomal protein L1"/>
    <property type="match status" value="1"/>
</dbReference>
<keyword evidence="13" id="KW-0687">Ribonucleoprotein</keyword>
<dbReference type="GeneID" id="19207787"/>
<evidence type="ECO:0000313" key="14">
    <source>
        <dbReference type="Proteomes" id="UP000053558"/>
    </source>
</evidence>
<dbReference type="EMBL" id="JH711578">
    <property type="protein sequence ID" value="EIW81098.1"/>
    <property type="molecule type" value="Genomic_DNA"/>
</dbReference>